<keyword evidence="3" id="KW-0288">FMN</keyword>
<keyword evidence="2" id="KW-0285">Flavoprotein</keyword>
<evidence type="ECO:0000256" key="3">
    <source>
        <dbReference type="ARBA" id="ARBA00022643"/>
    </source>
</evidence>
<evidence type="ECO:0000313" key="7">
    <source>
        <dbReference type="Proteomes" id="UP000001401"/>
    </source>
</evidence>
<dbReference type="Proteomes" id="UP000001401">
    <property type="component" value="Chromosome"/>
</dbReference>
<keyword evidence="7" id="KW-1185">Reference proteome</keyword>
<name>E6U023_EVAC2</name>
<evidence type="ECO:0000259" key="5">
    <source>
        <dbReference type="SMART" id="SM00903"/>
    </source>
</evidence>
<reference evidence="6" key="1">
    <citation type="submission" date="2010-12" db="EMBL/GenBank/DDBJ databases">
        <title>Complete sequence of Bacillus cellulosilyticus DSM 2522.</title>
        <authorList>
            <consortium name="US DOE Joint Genome Institute"/>
            <person name="Lucas S."/>
            <person name="Copeland A."/>
            <person name="Lapidus A."/>
            <person name="Cheng J.-F."/>
            <person name="Bruce D."/>
            <person name="Goodwin L."/>
            <person name="Pitluck S."/>
            <person name="Chertkov O."/>
            <person name="Detter J.C."/>
            <person name="Han C."/>
            <person name="Tapia R."/>
            <person name="Land M."/>
            <person name="Hauser L."/>
            <person name="Jeffries C."/>
            <person name="Kyrpides N."/>
            <person name="Ivanova N."/>
            <person name="Mikhailova N."/>
            <person name="Brumm P."/>
            <person name="Mead D."/>
            <person name="Woyke T."/>
        </authorList>
    </citation>
    <scope>NUCLEOTIDE SEQUENCE [LARGE SCALE GENOMIC DNA]</scope>
    <source>
        <strain evidence="6">DSM 2522</strain>
    </source>
</reference>
<evidence type="ECO:0000313" key="6">
    <source>
        <dbReference type="EMBL" id="ADU29027.1"/>
    </source>
</evidence>
<dbReference type="SMART" id="SM00903">
    <property type="entry name" value="Flavin_Reduct"/>
    <property type="match status" value="1"/>
</dbReference>
<proteinExistence type="inferred from homology"/>
<comment type="similarity">
    <text evidence="4">Belongs to the flavoredoxin family.</text>
</comment>
<accession>E6U023</accession>
<dbReference type="GO" id="GO:0016646">
    <property type="term" value="F:oxidoreductase activity, acting on the CH-NH group of donors, NAD or NADP as acceptor"/>
    <property type="evidence" value="ECO:0007669"/>
    <property type="project" value="UniProtKB-ARBA"/>
</dbReference>
<evidence type="ECO:0000256" key="4">
    <source>
        <dbReference type="ARBA" id="ARBA00038054"/>
    </source>
</evidence>
<dbReference type="eggNOG" id="COG1853">
    <property type="taxonomic scope" value="Bacteria"/>
</dbReference>
<dbReference type="Gene3D" id="2.30.110.10">
    <property type="entry name" value="Electron Transport, Fmn-binding Protein, Chain A"/>
    <property type="match status" value="1"/>
</dbReference>
<feature type="domain" description="Flavin reductase like" evidence="5">
    <location>
        <begin position="20"/>
        <end position="169"/>
    </location>
</feature>
<organism evidence="6 7">
    <name type="scientific">Evansella cellulosilytica (strain ATCC 21833 / DSM 2522 / FERM P-1141 / JCM 9156 / N-4)</name>
    <name type="common">Bacillus cellulosilyticus</name>
    <dbReference type="NCBI Taxonomy" id="649639"/>
    <lineage>
        <taxon>Bacteria</taxon>
        <taxon>Bacillati</taxon>
        <taxon>Bacillota</taxon>
        <taxon>Bacilli</taxon>
        <taxon>Bacillales</taxon>
        <taxon>Bacillaceae</taxon>
        <taxon>Evansella</taxon>
    </lineage>
</organism>
<dbReference type="KEGG" id="bco:Bcell_0746"/>
<dbReference type="PANTHER" id="PTHR33798:SF5">
    <property type="entry name" value="FLAVIN REDUCTASE LIKE DOMAIN-CONTAINING PROTEIN"/>
    <property type="match status" value="1"/>
</dbReference>
<dbReference type="GO" id="GO:0010181">
    <property type="term" value="F:FMN binding"/>
    <property type="evidence" value="ECO:0007669"/>
    <property type="project" value="InterPro"/>
</dbReference>
<gene>
    <name evidence="6" type="ordered locus">Bcell_0746</name>
</gene>
<dbReference type="STRING" id="649639.Bcell_0746"/>
<dbReference type="EMBL" id="CP002394">
    <property type="protein sequence ID" value="ADU29027.1"/>
    <property type="molecule type" value="Genomic_DNA"/>
</dbReference>
<dbReference type="Pfam" id="PF01613">
    <property type="entry name" value="Flavin_Reduct"/>
    <property type="match status" value="1"/>
</dbReference>
<dbReference type="RefSeq" id="WP_013487368.1">
    <property type="nucleotide sequence ID" value="NC_014829.1"/>
</dbReference>
<protein>
    <submittedName>
        <fullName evidence="6">Flavin reductase domain protein FMN-binding protein</fullName>
    </submittedName>
</protein>
<dbReference type="HOGENOM" id="CLU_059021_3_1_9"/>
<dbReference type="PANTHER" id="PTHR33798">
    <property type="entry name" value="FLAVOPROTEIN OXYGENASE"/>
    <property type="match status" value="1"/>
</dbReference>
<dbReference type="OrthoDB" id="9794638at2"/>
<evidence type="ECO:0000256" key="2">
    <source>
        <dbReference type="ARBA" id="ARBA00022630"/>
    </source>
</evidence>
<dbReference type="AlphaFoldDB" id="E6U023"/>
<dbReference type="InterPro" id="IPR002563">
    <property type="entry name" value="Flavin_Rdtase-like_dom"/>
</dbReference>
<dbReference type="SUPFAM" id="SSF50475">
    <property type="entry name" value="FMN-binding split barrel"/>
    <property type="match status" value="1"/>
</dbReference>
<evidence type="ECO:0000256" key="1">
    <source>
        <dbReference type="ARBA" id="ARBA00001917"/>
    </source>
</evidence>
<sequence length="200" mass="21986">MVSINPHSLSKKENYSMLTSAILPRPIAFVTSISTEGVVNAAPFSFFNVVSSEPPLISLSIGRKNGIMKDTSRNILDGKEFVVHVTDEENVEAANQAAANLPPDESEVKRGGLSLIDSIRVKTPGLKEAAVRMECMLEKHLVFQEDTTITDFIIGRVVQYHIADSVYKEGKIDVKKLKPVARLGGKDYTKLGDLFSLERP</sequence>
<dbReference type="InterPro" id="IPR012349">
    <property type="entry name" value="Split_barrel_FMN-bd"/>
</dbReference>
<comment type="cofactor">
    <cofactor evidence="1">
        <name>FMN</name>
        <dbReference type="ChEBI" id="CHEBI:58210"/>
    </cofactor>
</comment>